<organism evidence="2 3">
    <name type="scientific">Candidatus Nanopelagicus limnae</name>
    <dbReference type="NCBI Taxonomy" id="1884634"/>
    <lineage>
        <taxon>Bacteria</taxon>
        <taxon>Bacillati</taxon>
        <taxon>Actinomycetota</taxon>
        <taxon>Actinomycetes</taxon>
        <taxon>Candidatus Nanopelagicales</taxon>
        <taxon>Candidatus Nanopelagicaceae</taxon>
        <taxon>Candidatus Nanopelagicus</taxon>
    </lineage>
</organism>
<dbReference type="REBASE" id="218041">
    <property type="entry name" value="Aba21122ORF2205P"/>
</dbReference>
<dbReference type="Pfam" id="PF10593">
    <property type="entry name" value="Z1"/>
    <property type="match status" value="1"/>
</dbReference>
<reference evidence="3" key="1">
    <citation type="submission" date="2016-10" db="EMBL/GenBank/DDBJ databases">
        <title>High microdiversification within the ubiquitous acI lineage of Actinobacteria.</title>
        <authorList>
            <person name="Neuenschwander S.M."/>
            <person name="Salcher M."/>
            <person name="Ghai R."/>
            <person name="Pernthaler J."/>
        </authorList>
    </citation>
    <scope>NUCLEOTIDE SEQUENCE [LARGE SCALE GENOMIC DNA]</scope>
</reference>
<dbReference type="Proteomes" id="UP000217153">
    <property type="component" value="Chromosome"/>
</dbReference>
<gene>
    <name evidence="2" type="ORF">B1s21122_02210</name>
</gene>
<keyword evidence="3" id="KW-1185">Reference proteome</keyword>
<proteinExistence type="predicted"/>
<dbReference type="KEGG" id="abam:B1s21122_02210"/>
<dbReference type="SUPFAM" id="SSF52540">
    <property type="entry name" value="P-loop containing nucleoside triphosphate hydrolases"/>
    <property type="match status" value="1"/>
</dbReference>
<dbReference type="EMBL" id="CP016768">
    <property type="protein sequence ID" value="ASY09166.1"/>
    <property type="molecule type" value="Genomic_DNA"/>
</dbReference>
<accession>A0A249JXD2</accession>
<evidence type="ECO:0000259" key="1">
    <source>
        <dbReference type="Pfam" id="PF10593"/>
    </source>
</evidence>
<dbReference type="InterPro" id="IPR018310">
    <property type="entry name" value="Put_endonuclease_Z1-dom"/>
</dbReference>
<evidence type="ECO:0000313" key="2">
    <source>
        <dbReference type="EMBL" id="ASY09166.1"/>
    </source>
</evidence>
<dbReference type="AlphaFoldDB" id="A0A249JXD2"/>
<dbReference type="RefSeq" id="WP_095680470.1">
    <property type="nucleotide sequence ID" value="NZ_CP016768.2"/>
</dbReference>
<sequence length="732" mass="83639">MKKMVKTGGEFKEFIERQNLDASSQERLKLTTTKILERSELLNGNISSNCQLVVGEVQSGKTMSFTALTALAHENGFPLVVVLAGTKDQLLIQTADRLTKDLRAEGNGGANPWVMLVKPKRRDHNSNLRTIQRALSIWSEVDAPESFKPTVVITVLKNRACLDATTLLIEGLRSKINLSNYPVLIIDDEGDQAGLNLSWLTGEESTIYSAIGRLRNSLSHHSYVMYTATPQGPLLVNIEDALSPKYVTLLESGADYLGGNELFNEYDEYTRSIPDQEINQVFDTSSTAGIPNSLKQSVAYYLIALFVAQNRSYPKPISMLVHPSAQVSLHGKYEVWITNLLSAWETILREPEEFLYEKEKISFFQPALEELKKTCTIKDDWDLDAALKEIRWWISKIEVRVVNAETSNIHASEWLSKAGWILIGGNKLERGFTIENLAVTYMPRSTGVGNVDVIQQRGRFFGYKRKYKDLLRGWFFQDHIQAYVSYVDHENSIRTQLRSIDLGNQKLGDWRRKFLLDPIYQPVRNQVISLGISHRRLATFKQHMLFDPSILSYQESFKKKLYEYTNSLIKLPQDNRNDHANYYCPVNYELALELLADWPMSPENRVELDDLIWAIQSLADKDELKAANLVFMDWDPNTRKQITRDRSMLQFRANPERSPYEQVIANIFQGRSGRPGTGYLGDFEMTIPNAITIQIHLVKPFYEKTPKEPVYALGLIFPGTNDGFVIENKRRQ</sequence>
<feature type="domain" description="Putative endonuclease Z1" evidence="1">
    <location>
        <begin position="293"/>
        <end position="501"/>
    </location>
</feature>
<dbReference type="OrthoDB" id="436461at2"/>
<dbReference type="InterPro" id="IPR027417">
    <property type="entry name" value="P-loop_NTPase"/>
</dbReference>
<name>A0A249JXD2_9ACTN</name>
<protein>
    <submittedName>
        <fullName evidence="2">Z1 domain-containing protein</fullName>
    </submittedName>
</protein>
<evidence type="ECO:0000313" key="3">
    <source>
        <dbReference type="Proteomes" id="UP000217153"/>
    </source>
</evidence>